<protein>
    <recommendedName>
        <fullName evidence="3">Reverse transcriptase</fullName>
    </recommendedName>
</protein>
<evidence type="ECO:0000313" key="2">
    <source>
        <dbReference type="Proteomes" id="UP001151760"/>
    </source>
</evidence>
<dbReference type="Proteomes" id="UP001151760">
    <property type="component" value="Unassembled WGS sequence"/>
</dbReference>
<reference evidence="1" key="1">
    <citation type="journal article" date="2022" name="Int. J. Mol. Sci.">
        <title>Draft Genome of Tanacetum Coccineum: Genomic Comparison of Closely Related Tanacetum-Family Plants.</title>
        <authorList>
            <person name="Yamashiro T."/>
            <person name="Shiraishi A."/>
            <person name="Nakayama K."/>
            <person name="Satake H."/>
        </authorList>
    </citation>
    <scope>NUCLEOTIDE SEQUENCE</scope>
</reference>
<evidence type="ECO:0008006" key="3">
    <source>
        <dbReference type="Google" id="ProtNLM"/>
    </source>
</evidence>
<name>A0ABQ5GDB5_9ASTR</name>
<comment type="caution">
    <text evidence="1">The sequence shown here is derived from an EMBL/GenBank/DDBJ whole genome shotgun (WGS) entry which is preliminary data.</text>
</comment>
<evidence type="ECO:0000313" key="1">
    <source>
        <dbReference type="EMBL" id="GJT72847.1"/>
    </source>
</evidence>
<reference evidence="1" key="2">
    <citation type="submission" date="2022-01" db="EMBL/GenBank/DDBJ databases">
        <authorList>
            <person name="Yamashiro T."/>
            <person name="Shiraishi A."/>
            <person name="Satake H."/>
            <person name="Nakayama K."/>
        </authorList>
    </citation>
    <scope>NUCLEOTIDE SEQUENCE</scope>
</reference>
<dbReference type="EMBL" id="BQNB010018297">
    <property type="protein sequence ID" value="GJT72847.1"/>
    <property type="molecule type" value="Genomic_DNA"/>
</dbReference>
<sequence length="132" mass="14718">MAQRGDALHQRSQANWLIYGDQNSRARDLSDVLESVEAVVFDCMNCSLEATVSDSKIYKAVKKLGALKAPGKDGFTGLFFQRYWHIVSNLVIKALLPLGKPAGRIPRNLLARVSQLHQPFSIPERLKPDNTV</sequence>
<organism evidence="1 2">
    <name type="scientific">Tanacetum coccineum</name>
    <dbReference type="NCBI Taxonomy" id="301880"/>
    <lineage>
        <taxon>Eukaryota</taxon>
        <taxon>Viridiplantae</taxon>
        <taxon>Streptophyta</taxon>
        <taxon>Embryophyta</taxon>
        <taxon>Tracheophyta</taxon>
        <taxon>Spermatophyta</taxon>
        <taxon>Magnoliopsida</taxon>
        <taxon>eudicotyledons</taxon>
        <taxon>Gunneridae</taxon>
        <taxon>Pentapetalae</taxon>
        <taxon>asterids</taxon>
        <taxon>campanulids</taxon>
        <taxon>Asterales</taxon>
        <taxon>Asteraceae</taxon>
        <taxon>Asteroideae</taxon>
        <taxon>Anthemideae</taxon>
        <taxon>Anthemidinae</taxon>
        <taxon>Tanacetum</taxon>
    </lineage>
</organism>
<gene>
    <name evidence="1" type="ORF">Tco_1032133</name>
</gene>
<accession>A0ABQ5GDB5</accession>
<proteinExistence type="predicted"/>
<keyword evidence="2" id="KW-1185">Reference proteome</keyword>